<feature type="region of interest" description="Disordered" evidence="1">
    <location>
        <begin position="1"/>
        <end position="50"/>
    </location>
</feature>
<organism evidence="2 3">
    <name type="scientific">Paramuricea clavata</name>
    <name type="common">Red gorgonian</name>
    <name type="synonym">Violescent sea-whip</name>
    <dbReference type="NCBI Taxonomy" id="317549"/>
    <lineage>
        <taxon>Eukaryota</taxon>
        <taxon>Metazoa</taxon>
        <taxon>Cnidaria</taxon>
        <taxon>Anthozoa</taxon>
        <taxon>Octocorallia</taxon>
        <taxon>Malacalcyonacea</taxon>
        <taxon>Plexauridae</taxon>
        <taxon>Paramuricea</taxon>
    </lineage>
</organism>
<evidence type="ECO:0000256" key="1">
    <source>
        <dbReference type="SAM" id="MobiDB-lite"/>
    </source>
</evidence>
<gene>
    <name evidence="2" type="ORF">PACLA_8A026378</name>
</gene>
<keyword evidence="3" id="KW-1185">Reference proteome</keyword>
<feature type="non-terminal residue" evidence="2">
    <location>
        <position position="1"/>
    </location>
</feature>
<proteinExistence type="predicted"/>
<protein>
    <submittedName>
        <fullName evidence="2">Uncharacterized protein</fullName>
    </submittedName>
</protein>
<accession>A0A6S7IFN8</accession>
<dbReference type="Proteomes" id="UP001152795">
    <property type="component" value="Unassembled WGS sequence"/>
</dbReference>
<feature type="compositionally biased region" description="Basic and acidic residues" evidence="1">
    <location>
        <begin position="40"/>
        <end position="50"/>
    </location>
</feature>
<name>A0A6S7IFN8_PARCT</name>
<evidence type="ECO:0000313" key="2">
    <source>
        <dbReference type="EMBL" id="CAB4004762.1"/>
    </source>
</evidence>
<dbReference type="AlphaFoldDB" id="A0A6S7IFN8"/>
<comment type="caution">
    <text evidence="2">The sequence shown here is derived from an EMBL/GenBank/DDBJ whole genome shotgun (WGS) entry which is preliminary data.</text>
</comment>
<reference evidence="2" key="1">
    <citation type="submission" date="2020-04" db="EMBL/GenBank/DDBJ databases">
        <authorList>
            <person name="Alioto T."/>
            <person name="Alioto T."/>
            <person name="Gomez Garrido J."/>
        </authorList>
    </citation>
    <scope>NUCLEOTIDE SEQUENCE</scope>
    <source>
        <strain evidence="2">A484AB</strain>
    </source>
</reference>
<sequence>MDSEDECVQGNTVAKNHGLNPNKRKKKRKKMKGMKKRKKKNEDEKEESLT</sequence>
<evidence type="ECO:0000313" key="3">
    <source>
        <dbReference type="Proteomes" id="UP001152795"/>
    </source>
</evidence>
<feature type="compositionally biased region" description="Basic residues" evidence="1">
    <location>
        <begin position="22"/>
        <end position="39"/>
    </location>
</feature>
<dbReference type="EMBL" id="CACRXK020004991">
    <property type="protein sequence ID" value="CAB4004762.1"/>
    <property type="molecule type" value="Genomic_DNA"/>
</dbReference>